<evidence type="ECO:0000256" key="1">
    <source>
        <dbReference type="SAM" id="MobiDB-lite"/>
    </source>
</evidence>
<evidence type="ECO:0000313" key="3">
    <source>
        <dbReference type="EMBL" id="UFZ06509.1"/>
    </source>
</evidence>
<evidence type="ECO:0000313" key="4">
    <source>
        <dbReference type="Proteomes" id="UP001431010"/>
    </source>
</evidence>
<evidence type="ECO:0000256" key="2">
    <source>
        <dbReference type="SAM" id="SignalP"/>
    </source>
</evidence>
<reference evidence="3" key="1">
    <citation type="journal article" date="2024" name="Antonie Van Leeuwenhoek">
        <title>Bradyrhizobium ontarionense sp. nov., a novel bacterial symbiont isolated from Aeschynomene indica (Indian jointvetch), harbours photosynthesis, nitrogen fixation and nitrous oxide (N2O) reductase genes.</title>
        <authorList>
            <person name="Bromfield E.S.P."/>
            <person name="Cloutier S."/>
        </authorList>
    </citation>
    <scope>NUCLEOTIDE SEQUENCE</scope>
    <source>
        <strain evidence="3">A19</strain>
    </source>
</reference>
<feature type="compositionally biased region" description="Low complexity" evidence="1">
    <location>
        <begin position="113"/>
        <end position="144"/>
    </location>
</feature>
<dbReference type="RefSeq" id="WP_231325845.1">
    <property type="nucleotide sequence ID" value="NZ_CP088156.1"/>
</dbReference>
<keyword evidence="2" id="KW-0732">Signal</keyword>
<accession>A0ABY3RIQ9</accession>
<feature type="region of interest" description="Disordered" evidence="1">
    <location>
        <begin position="84"/>
        <end position="255"/>
    </location>
</feature>
<dbReference type="EMBL" id="CP088156">
    <property type="protein sequence ID" value="UFZ06509.1"/>
    <property type="molecule type" value="Genomic_DNA"/>
</dbReference>
<dbReference type="Proteomes" id="UP001431010">
    <property type="component" value="Chromosome"/>
</dbReference>
<organism evidence="3 4">
    <name type="scientific">Bradyrhizobium ontarionense</name>
    <dbReference type="NCBI Taxonomy" id="2898149"/>
    <lineage>
        <taxon>Bacteria</taxon>
        <taxon>Pseudomonadati</taxon>
        <taxon>Pseudomonadota</taxon>
        <taxon>Alphaproteobacteria</taxon>
        <taxon>Hyphomicrobiales</taxon>
        <taxon>Nitrobacteraceae</taxon>
        <taxon>Bradyrhizobium</taxon>
    </lineage>
</organism>
<name>A0ABY3RIQ9_9BRAD</name>
<feature type="compositionally biased region" description="Low complexity" evidence="1">
    <location>
        <begin position="168"/>
        <end position="179"/>
    </location>
</feature>
<sequence length="321" mass="31868">MRMLGLKAGRAGLLCGVFLFQVAAGVTVAQSAEPGGSPPSAGEVAGDAAKGGGPFGGCEPIGLTASGELVFPLECKKVIKKPAEAPVAADDKTAAEDKTASTEARPAVPNQSAAAADKPAATDAKPAANEAAAAAAASPVSAEPKLPVGADKPASVHKAASLDPAAVSKPSMGKPSMSKAPASRPVAGNPASTRAASGKPMSLSSASSKTASGKPSSSKTMVVAVKDPAPKSGQIEPRTDPKAASKDAGKDIGKPTALSAIKSMIVMARPSAAATPVAARSASEDRPRLRTAGMSACVQFRSYNPATRSYRGFDGHIYACR</sequence>
<feature type="compositionally biased region" description="Basic and acidic residues" evidence="1">
    <location>
        <begin position="84"/>
        <end position="100"/>
    </location>
</feature>
<feature type="compositionally biased region" description="Low complexity" evidence="1">
    <location>
        <begin position="197"/>
        <end position="220"/>
    </location>
</feature>
<feature type="signal peptide" evidence="2">
    <location>
        <begin position="1"/>
        <end position="23"/>
    </location>
</feature>
<protein>
    <submittedName>
        <fullName evidence="3">BA14K family protein</fullName>
    </submittedName>
</protein>
<gene>
    <name evidence="3" type="ORF">LQG66_09520</name>
</gene>
<keyword evidence="4" id="KW-1185">Reference proteome</keyword>
<feature type="chain" id="PRO_5045542689" evidence="2">
    <location>
        <begin position="24"/>
        <end position="321"/>
    </location>
</feature>
<feature type="compositionally biased region" description="Basic and acidic residues" evidence="1">
    <location>
        <begin position="237"/>
        <end position="253"/>
    </location>
</feature>
<proteinExistence type="predicted"/>